<name>A0A4C1X3I6_EUMVA</name>
<proteinExistence type="predicted"/>
<dbReference type="EMBL" id="BGZK01000701">
    <property type="protein sequence ID" value="GBP56805.1"/>
    <property type="molecule type" value="Genomic_DNA"/>
</dbReference>
<keyword evidence="3" id="KW-1185">Reference proteome</keyword>
<dbReference type="Proteomes" id="UP000299102">
    <property type="component" value="Unassembled WGS sequence"/>
</dbReference>
<feature type="compositionally biased region" description="Basic and acidic residues" evidence="1">
    <location>
        <begin position="150"/>
        <end position="168"/>
    </location>
</feature>
<feature type="region of interest" description="Disordered" evidence="1">
    <location>
        <begin position="130"/>
        <end position="197"/>
    </location>
</feature>
<evidence type="ECO:0000313" key="2">
    <source>
        <dbReference type="EMBL" id="GBP56805.1"/>
    </source>
</evidence>
<accession>A0A4C1X3I6</accession>
<evidence type="ECO:0000313" key="3">
    <source>
        <dbReference type="Proteomes" id="UP000299102"/>
    </source>
</evidence>
<organism evidence="2 3">
    <name type="scientific">Eumeta variegata</name>
    <name type="common">Bagworm moth</name>
    <name type="synonym">Eumeta japonica</name>
    <dbReference type="NCBI Taxonomy" id="151549"/>
    <lineage>
        <taxon>Eukaryota</taxon>
        <taxon>Metazoa</taxon>
        <taxon>Ecdysozoa</taxon>
        <taxon>Arthropoda</taxon>
        <taxon>Hexapoda</taxon>
        <taxon>Insecta</taxon>
        <taxon>Pterygota</taxon>
        <taxon>Neoptera</taxon>
        <taxon>Endopterygota</taxon>
        <taxon>Lepidoptera</taxon>
        <taxon>Glossata</taxon>
        <taxon>Ditrysia</taxon>
        <taxon>Tineoidea</taxon>
        <taxon>Psychidae</taxon>
        <taxon>Oiketicinae</taxon>
        <taxon>Eumeta</taxon>
    </lineage>
</organism>
<protein>
    <submittedName>
        <fullName evidence="2">Uncharacterized protein</fullName>
    </submittedName>
</protein>
<comment type="caution">
    <text evidence="2">The sequence shown here is derived from an EMBL/GenBank/DDBJ whole genome shotgun (WGS) entry which is preliminary data.</text>
</comment>
<sequence length="197" mass="21476">MSFTINLFSIGAPHRPARRVYCVDDKNASASRSATLAAVAHLVRSGPIIFTKLDKIVRALSSCPGFVEATLRCSPLSIAETLYCTSNRQNISIGFYSLTAEAHLTEHVSSGRISSPTIVRAGDVRTINSDVSSSGAELGQKRGGRRSGRSRHDELRKVSGERTPEYKSFRNVASPRGARARRRRAGAVARAQRHRIT</sequence>
<gene>
    <name evidence="2" type="ORF">EVAR_91457_1</name>
</gene>
<dbReference type="AlphaFoldDB" id="A0A4C1X3I6"/>
<feature type="compositionally biased region" description="Basic residues" evidence="1">
    <location>
        <begin position="178"/>
        <end position="197"/>
    </location>
</feature>
<reference evidence="2 3" key="1">
    <citation type="journal article" date="2019" name="Commun. Biol.">
        <title>The bagworm genome reveals a unique fibroin gene that provides high tensile strength.</title>
        <authorList>
            <person name="Kono N."/>
            <person name="Nakamura H."/>
            <person name="Ohtoshi R."/>
            <person name="Tomita M."/>
            <person name="Numata K."/>
            <person name="Arakawa K."/>
        </authorList>
    </citation>
    <scope>NUCLEOTIDE SEQUENCE [LARGE SCALE GENOMIC DNA]</scope>
</reference>
<evidence type="ECO:0000256" key="1">
    <source>
        <dbReference type="SAM" id="MobiDB-lite"/>
    </source>
</evidence>